<dbReference type="InterPro" id="IPR029058">
    <property type="entry name" value="AB_hydrolase_fold"/>
</dbReference>
<accession>A0ABQ1EY62</accession>
<keyword evidence="2" id="KW-1185">Reference proteome</keyword>
<protein>
    <recommendedName>
        <fullName evidence="3">Lysophospholipase</fullName>
    </recommendedName>
</protein>
<organism evidence="1 2">
    <name type="scientific">Sphingobium fuliginis (strain ATCC 27551)</name>
    <dbReference type="NCBI Taxonomy" id="336203"/>
    <lineage>
        <taxon>Bacteria</taxon>
        <taxon>Pseudomonadati</taxon>
        <taxon>Pseudomonadota</taxon>
        <taxon>Alphaproteobacteria</taxon>
        <taxon>Sphingomonadales</taxon>
        <taxon>Sphingomonadaceae</taxon>
        <taxon>Sphingobium</taxon>
    </lineage>
</organism>
<reference evidence="2" key="1">
    <citation type="journal article" date="2019" name="Int. J. Syst. Evol. Microbiol.">
        <title>The Global Catalogue of Microorganisms (GCM) 10K type strain sequencing project: providing services to taxonomists for standard genome sequencing and annotation.</title>
        <authorList>
            <consortium name="The Broad Institute Genomics Platform"/>
            <consortium name="The Broad Institute Genome Sequencing Center for Infectious Disease"/>
            <person name="Wu L."/>
            <person name="Ma J."/>
        </authorList>
    </citation>
    <scope>NUCLEOTIDE SEQUENCE [LARGE SCALE GENOMIC DNA]</scope>
    <source>
        <strain evidence="2">CCM 7327</strain>
    </source>
</reference>
<evidence type="ECO:0000313" key="2">
    <source>
        <dbReference type="Proteomes" id="UP000628109"/>
    </source>
</evidence>
<dbReference type="SUPFAM" id="SSF53474">
    <property type="entry name" value="alpha/beta-Hydrolases"/>
    <property type="match status" value="1"/>
</dbReference>
<dbReference type="Proteomes" id="UP000628109">
    <property type="component" value="Unassembled WGS sequence"/>
</dbReference>
<dbReference type="EMBL" id="BMDU01000004">
    <property type="protein sequence ID" value="GFZ91668.1"/>
    <property type="molecule type" value="Genomic_DNA"/>
</dbReference>
<sequence>MQGEKHMLRVHKRIDVTTAAPKLGDGIEMAVTLTLPDPSAMPDRPVAIFACPGGGYSRHYFMMRFEGHEGYDEAEWQARHGLIHVAIDHVGVGESSIPDLSSIDFQTMAATHDACVRQVAASLRDGTAAEGFPGLPSLFLVGMGQSMGGGVSILTQGRFATFDAIAPFGVSAIHTALPQRDKAAFEHGMRRFDKVASGEVTSHLDHDHEGVDYVYPFHWEDVPADILEEDMKGGYPIRQTAPIFGSLTIPHCAVRMMLPGVFAEDAARVAVPVLVGDGERDTCPEPYREPSAYSTSRDVSLFIVPRMAHMHNFASTRAILWQRLNDWSRMVAAAEDGLH</sequence>
<proteinExistence type="predicted"/>
<evidence type="ECO:0008006" key="3">
    <source>
        <dbReference type="Google" id="ProtNLM"/>
    </source>
</evidence>
<dbReference type="Gene3D" id="3.40.50.1820">
    <property type="entry name" value="alpha/beta hydrolase"/>
    <property type="match status" value="1"/>
</dbReference>
<comment type="caution">
    <text evidence="1">The sequence shown here is derived from an EMBL/GenBank/DDBJ whole genome shotgun (WGS) entry which is preliminary data.</text>
</comment>
<evidence type="ECO:0000313" key="1">
    <source>
        <dbReference type="EMBL" id="GFZ91668.1"/>
    </source>
</evidence>
<name>A0ABQ1EY62_SPHSA</name>
<gene>
    <name evidence="1" type="ORF">GCM10019071_22230</name>
</gene>